<feature type="domain" description="NB-ARC" evidence="1">
    <location>
        <begin position="1"/>
        <end position="139"/>
    </location>
</feature>
<dbReference type="SUPFAM" id="SSF52540">
    <property type="entry name" value="P-loop containing nucleoside triphosphate hydrolases"/>
    <property type="match status" value="1"/>
</dbReference>
<evidence type="ECO:0000313" key="2">
    <source>
        <dbReference type="Proteomes" id="UP000504607"/>
    </source>
</evidence>
<keyword evidence="2" id="KW-1185">Reference proteome</keyword>
<dbReference type="PANTHER" id="PTHR36766">
    <property type="entry name" value="PLANT BROAD-SPECTRUM MILDEW RESISTANCE PROTEIN RPW8"/>
    <property type="match status" value="1"/>
</dbReference>
<sequence length="170" mass="19596">KTTIAQLVYNDSKVKEYFDLTGWVCVSDDFDVPRLTKAIIESITEKSCNLTEISPLQNSLKKKVEGRKLLLVLDDVWNEQQSLWETLRIPFVGAETVARIIVTCRNDSVAKIMQTVLRYHPGYLSEEESWSLFKHYAFGGRDPEERPHLADAGKQIVERLSRSVPVYHWL</sequence>
<protein>
    <submittedName>
        <fullName evidence="3">Disease resistance protein RGA3</fullName>
    </submittedName>
</protein>
<dbReference type="AlphaFoldDB" id="A0A8N4I9T5"/>
<dbReference type="OrthoDB" id="692122at2759"/>
<gene>
    <name evidence="3" type="primary">LOC109506765</name>
</gene>
<dbReference type="InterPro" id="IPR002182">
    <property type="entry name" value="NB-ARC"/>
</dbReference>
<feature type="non-terminal residue" evidence="3">
    <location>
        <position position="1"/>
    </location>
</feature>
<evidence type="ECO:0000259" key="1">
    <source>
        <dbReference type="Pfam" id="PF00931"/>
    </source>
</evidence>
<dbReference type="GO" id="GO:0043531">
    <property type="term" value="F:ADP binding"/>
    <property type="evidence" value="ECO:0007669"/>
    <property type="project" value="InterPro"/>
</dbReference>
<evidence type="ECO:0000313" key="3">
    <source>
        <dbReference type="RefSeq" id="XP_029116190.1"/>
    </source>
</evidence>
<accession>A0A8N4I9T5</accession>
<reference evidence="3" key="1">
    <citation type="submission" date="2025-08" db="UniProtKB">
        <authorList>
            <consortium name="RefSeq"/>
        </authorList>
    </citation>
    <scope>IDENTIFICATION</scope>
</reference>
<dbReference type="Gene3D" id="3.40.50.300">
    <property type="entry name" value="P-loop containing nucleotide triphosphate hydrolases"/>
    <property type="match status" value="1"/>
</dbReference>
<organism evidence="2 3">
    <name type="scientific">Elaeis guineensis var. tenera</name>
    <name type="common">Oil palm</name>
    <dbReference type="NCBI Taxonomy" id="51953"/>
    <lineage>
        <taxon>Eukaryota</taxon>
        <taxon>Viridiplantae</taxon>
        <taxon>Streptophyta</taxon>
        <taxon>Embryophyta</taxon>
        <taxon>Tracheophyta</taxon>
        <taxon>Spermatophyta</taxon>
        <taxon>Magnoliopsida</taxon>
        <taxon>Liliopsida</taxon>
        <taxon>Arecaceae</taxon>
        <taxon>Arecoideae</taxon>
        <taxon>Cocoseae</taxon>
        <taxon>Elaeidinae</taxon>
        <taxon>Elaeis</taxon>
    </lineage>
</organism>
<name>A0A8N4I9T5_ELAGV</name>
<dbReference type="PANTHER" id="PTHR36766:SF70">
    <property type="entry name" value="DISEASE RESISTANCE PROTEIN RGA4"/>
    <property type="match status" value="1"/>
</dbReference>
<dbReference type="Pfam" id="PF00931">
    <property type="entry name" value="NB-ARC"/>
    <property type="match status" value="1"/>
</dbReference>
<dbReference type="RefSeq" id="XP_029116190.1">
    <property type="nucleotide sequence ID" value="XM_029260357.1"/>
</dbReference>
<dbReference type="InterPro" id="IPR027417">
    <property type="entry name" value="P-loop_NTPase"/>
</dbReference>
<dbReference type="Proteomes" id="UP000504607">
    <property type="component" value="Unplaced"/>
</dbReference>
<proteinExistence type="predicted"/>